<organism evidence="3 4">
    <name type="scientific">Neoarthrinium moseri</name>
    <dbReference type="NCBI Taxonomy" id="1658444"/>
    <lineage>
        <taxon>Eukaryota</taxon>
        <taxon>Fungi</taxon>
        <taxon>Dikarya</taxon>
        <taxon>Ascomycota</taxon>
        <taxon>Pezizomycotina</taxon>
        <taxon>Sordariomycetes</taxon>
        <taxon>Xylariomycetidae</taxon>
        <taxon>Amphisphaeriales</taxon>
        <taxon>Apiosporaceae</taxon>
        <taxon>Neoarthrinium</taxon>
    </lineage>
</organism>
<dbReference type="Pfam" id="PF24539">
    <property type="entry name" value="DUF7600"/>
    <property type="match status" value="1"/>
</dbReference>
<reference evidence="3" key="1">
    <citation type="submission" date="2021-03" db="EMBL/GenBank/DDBJ databases">
        <title>Revisited historic fungal species revealed as producer of novel bioactive compounds through whole genome sequencing and comparative genomics.</title>
        <authorList>
            <person name="Vignolle G.A."/>
            <person name="Hochenegger N."/>
            <person name="Mach R.L."/>
            <person name="Mach-Aigner A.R."/>
            <person name="Javad Rahimi M."/>
            <person name="Salim K.A."/>
            <person name="Chan C.M."/>
            <person name="Lim L.B.L."/>
            <person name="Cai F."/>
            <person name="Druzhinina I.S."/>
            <person name="U'Ren J.M."/>
            <person name="Derntl C."/>
        </authorList>
    </citation>
    <scope>NUCLEOTIDE SEQUENCE</scope>
    <source>
        <strain evidence="3">TUCIM 5799</strain>
    </source>
</reference>
<name>A0A9P9WK99_9PEZI</name>
<evidence type="ECO:0000259" key="2">
    <source>
        <dbReference type="Pfam" id="PF24539"/>
    </source>
</evidence>
<comment type="caution">
    <text evidence="3">The sequence shown here is derived from an EMBL/GenBank/DDBJ whole genome shotgun (WGS) entry which is preliminary data.</text>
</comment>
<evidence type="ECO:0000313" key="3">
    <source>
        <dbReference type="EMBL" id="KAI1867645.1"/>
    </source>
</evidence>
<gene>
    <name evidence="3" type="ORF">JX265_007447</name>
</gene>
<dbReference type="InterPro" id="IPR056021">
    <property type="entry name" value="DUF7600"/>
</dbReference>
<feature type="region of interest" description="Disordered" evidence="1">
    <location>
        <begin position="204"/>
        <end position="238"/>
    </location>
</feature>
<evidence type="ECO:0000256" key="1">
    <source>
        <dbReference type="SAM" id="MobiDB-lite"/>
    </source>
</evidence>
<accession>A0A9P9WK99</accession>
<evidence type="ECO:0000313" key="4">
    <source>
        <dbReference type="Proteomes" id="UP000829685"/>
    </source>
</evidence>
<proteinExistence type="predicted"/>
<dbReference type="EMBL" id="JAFIMR010000018">
    <property type="protein sequence ID" value="KAI1867645.1"/>
    <property type="molecule type" value="Genomic_DNA"/>
</dbReference>
<dbReference type="AlphaFoldDB" id="A0A9P9WK99"/>
<sequence>MAAAALFGKLTCGLCGFVPPGAQPDTTGWAQYYRAVYCVGPDPSAEPTLSGVGFQRPQDPEHVVPAAAHQRLEEGDPGLYPSAGGLVRVRDVKPPGPEVPAEEQVDFAWGFVFHEACWAVLEQAVTPASVDVPALWRVLCSVPCGSDVPNWGHNYGGLYMGTMRDQTKGEHFVLLGRNSNLVIPSTFSDPYKVPEIERLVANLRIRPSPERDETDNGGPEPAVSRGRKSPGGSMGNKDPFALLPTELKELLLSYTESPAVASLRLASRAMASMPLTQHFFRSRFWPEREMHAFFDAFLLPEREVRGTDWTRLYWQLKTRLRFNRVCLGERNRLRIWNQTIKPLTEAVSQITKMSPLMGGPDWIWDTQGADLETDWKILSTSRFHAPLAFGEVRRAVYRAEVEIPADRLTGVFISFVHFFNTRYITGLRFVSEGGSGVEIGYILSKTEEYLPVYGSLDGFFCAVDECGFRALALLTGQHMVTEYLSWVGEGDSLSVRPLKSSGKRLRKLRASFDLNETDVADRPYEVKTIKAAAFTA</sequence>
<protein>
    <recommendedName>
        <fullName evidence="2">DUF7600 domain-containing protein</fullName>
    </recommendedName>
</protein>
<dbReference type="Proteomes" id="UP000829685">
    <property type="component" value="Unassembled WGS sequence"/>
</dbReference>
<feature type="domain" description="DUF7600" evidence="2">
    <location>
        <begin position="369"/>
        <end position="513"/>
    </location>
</feature>
<keyword evidence="4" id="KW-1185">Reference proteome</keyword>